<organism evidence="5 6">
    <name type="scientific">Rhizobium jaguaris</name>
    <dbReference type="NCBI Taxonomy" id="1312183"/>
    <lineage>
        <taxon>Bacteria</taxon>
        <taxon>Pseudomonadati</taxon>
        <taxon>Pseudomonadota</taxon>
        <taxon>Alphaproteobacteria</taxon>
        <taxon>Hyphomicrobiales</taxon>
        <taxon>Rhizobiaceae</taxon>
        <taxon>Rhizobium/Agrobacterium group</taxon>
        <taxon>Rhizobium</taxon>
    </lineage>
</organism>
<reference evidence="5 6" key="1">
    <citation type="submission" date="2018-10" db="EMBL/GenBank/DDBJ databases">
        <title>Rhizobium etli, R. leguminosarum and a new Rhizobium genospecies from Phaseolus dumosus.</title>
        <authorList>
            <person name="Ramirez-Puebla S.T."/>
            <person name="Rogel-Hernandez M.A."/>
            <person name="Guerrero G."/>
            <person name="Ormeno-Orrillo E."/>
            <person name="Martinez-Romero J.C."/>
            <person name="Negrete-Yankelevich S."/>
            <person name="Martinez-Romero E."/>
        </authorList>
    </citation>
    <scope>NUCLEOTIDE SEQUENCE [LARGE SCALE GENOMIC DNA]</scope>
    <source>
        <strain evidence="5 6">CCGE525</strain>
        <plasmid evidence="6">prccge525c</plasmid>
    </source>
</reference>
<keyword evidence="5" id="KW-0614">Plasmid</keyword>
<dbReference type="InterPro" id="IPR050313">
    <property type="entry name" value="Carb_Metab_HTH_regulators"/>
</dbReference>
<dbReference type="Pfam" id="PF08220">
    <property type="entry name" value="HTH_DeoR"/>
    <property type="match status" value="1"/>
</dbReference>
<dbReference type="SMART" id="SM00420">
    <property type="entry name" value="HTH_DEOR"/>
    <property type="match status" value="1"/>
</dbReference>
<dbReference type="PROSITE" id="PS51000">
    <property type="entry name" value="HTH_DEOR_2"/>
    <property type="match status" value="1"/>
</dbReference>
<feature type="domain" description="HTH deoR-type" evidence="4">
    <location>
        <begin position="14"/>
        <end position="69"/>
    </location>
</feature>
<dbReference type="SMART" id="SM01134">
    <property type="entry name" value="DeoRC"/>
    <property type="match status" value="1"/>
</dbReference>
<keyword evidence="3" id="KW-0804">Transcription</keyword>
<dbReference type="InterPro" id="IPR037171">
    <property type="entry name" value="NagB/RpiA_transferase-like"/>
</dbReference>
<dbReference type="InterPro" id="IPR001034">
    <property type="entry name" value="DeoR_HTH"/>
</dbReference>
<dbReference type="Gene3D" id="3.40.50.1360">
    <property type="match status" value="1"/>
</dbReference>
<geneLocation type="plasmid" evidence="6">
    <name>prccge525c</name>
</geneLocation>
<sequence>MNVAANKGGKALMKDDRLSAIRQHLYSHGFSHIQTIADAVGASLPTVRRDLLALEAEGAIVRTHGGARIADATGTEVAFELREQKNLAAKRAIADAAFEELVPKSTVFLDAGTTVLQLARRLRLEPMPLSIFTNCVTVAQVLMDVSDLRITLIGGQLRPENASMVGPIAESTLERLWFDQLFLGAGAIADDTCLYSLDEHEARVNELMLARSAKKALLVDSSKFGHRLTYRVAPLNSDLKIFTDHKLPIEWRARINNLGSSVTEAPYRESERR</sequence>
<evidence type="ECO:0000256" key="3">
    <source>
        <dbReference type="ARBA" id="ARBA00023163"/>
    </source>
</evidence>
<dbReference type="PRINTS" id="PR00037">
    <property type="entry name" value="HTHLACR"/>
</dbReference>
<dbReference type="SUPFAM" id="SSF100950">
    <property type="entry name" value="NagB/RpiA/CoA transferase-like"/>
    <property type="match status" value="1"/>
</dbReference>
<dbReference type="PANTHER" id="PTHR30363">
    <property type="entry name" value="HTH-TYPE TRANSCRIPTIONAL REGULATOR SRLR-RELATED"/>
    <property type="match status" value="1"/>
</dbReference>
<dbReference type="GO" id="GO:0003677">
    <property type="term" value="F:DNA binding"/>
    <property type="evidence" value="ECO:0007669"/>
    <property type="project" value="UniProtKB-KW"/>
</dbReference>
<dbReference type="PANTHER" id="PTHR30363:SF44">
    <property type="entry name" value="AGA OPERON TRANSCRIPTIONAL REPRESSOR-RELATED"/>
    <property type="match status" value="1"/>
</dbReference>
<accession>A0A387FST3</accession>
<dbReference type="PROSITE" id="PS00894">
    <property type="entry name" value="HTH_DEOR_1"/>
    <property type="match status" value="1"/>
</dbReference>
<evidence type="ECO:0000256" key="1">
    <source>
        <dbReference type="ARBA" id="ARBA00023015"/>
    </source>
</evidence>
<gene>
    <name evidence="5" type="ORF">CCGE525_23385</name>
</gene>
<dbReference type="Proteomes" id="UP000282195">
    <property type="component" value="Plasmid pRCCGE525c"/>
</dbReference>
<evidence type="ECO:0000256" key="2">
    <source>
        <dbReference type="ARBA" id="ARBA00023125"/>
    </source>
</evidence>
<dbReference type="InterPro" id="IPR036390">
    <property type="entry name" value="WH_DNA-bd_sf"/>
</dbReference>
<keyword evidence="6" id="KW-1185">Reference proteome</keyword>
<dbReference type="AlphaFoldDB" id="A0A387FST3"/>
<proteinExistence type="predicted"/>
<evidence type="ECO:0000313" key="6">
    <source>
        <dbReference type="Proteomes" id="UP000282195"/>
    </source>
</evidence>
<name>A0A387FST3_9HYPH</name>
<protein>
    <submittedName>
        <fullName evidence="5">DeoR/GlpR transcriptional regulator</fullName>
    </submittedName>
</protein>
<dbReference type="OrthoDB" id="5685843at2"/>
<dbReference type="Pfam" id="PF00455">
    <property type="entry name" value="DeoRC"/>
    <property type="match status" value="1"/>
</dbReference>
<evidence type="ECO:0000313" key="5">
    <source>
        <dbReference type="EMBL" id="AYG61818.1"/>
    </source>
</evidence>
<dbReference type="SUPFAM" id="SSF46785">
    <property type="entry name" value="Winged helix' DNA-binding domain"/>
    <property type="match status" value="1"/>
</dbReference>
<dbReference type="GO" id="GO:0003700">
    <property type="term" value="F:DNA-binding transcription factor activity"/>
    <property type="evidence" value="ECO:0007669"/>
    <property type="project" value="InterPro"/>
</dbReference>
<keyword evidence="1" id="KW-0805">Transcription regulation</keyword>
<dbReference type="EMBL" id="CP032695">
    <property type="protein sequence ID" value="AYG61818.1"/>
    <property type="molecule type" value="Genomic_DNA"/>
</dbReference>
<dbReference type="InterPro" id="IPR018356">
    <property type="entry name" value="Tscrpt_reg_HTH_DeoR_CS"/>
</dbReference>
<keyword evidence="2" id="KW-0238">DNA-binding</keyword>
<evidence type="ECO:0000259" key="4">
    <source>
        <dbReference type="PROSITE" id="PS51000"/>
    </source>
</evidence>
<dbReference type="InterPro" id="IPR014036">
    <property type="entry name" value="DeoR-like_C"/>
</dbReference>
<dbReference type="KEGG" id="rjg:CCGE525_23385"/>